<proteinExistence type="predicted"/>
<comment type="caution">
    <text evidence="1">The sequence shown here is derived from an EMBL/GenBank/DDBJ whole genome shotgun (WGS) entry which is preliminary data.</text>
</comment>
<organism evidence="1 2">
    <name type="scientific">Bacillus licheniformis</name>
    <dbReference type="NCBI Taxonomy" id="1402"/>
    <lineage>
        <taxon>Bacteria</taxon>
        <taxon>Bacillati</taxon>
        <taxon>Bacillota</taxon>
        <taxon>Bacilli</taxon>
        <taxon>Bacillales</taxon>
        <taxon>Bacillaceae</taxon>
        <taxon>Bacillus</taxon>
    </lineage>
</organism>
<sequence>MMKNELLSNALFDISEIGVESPVLFTKMSFPAGYVYGMISFRIE</sequence>
<dbReference type="AlphaFoldDB" id="A0A8B5YDH1"/>
<dbReference type="Proteomes" id="UP000435910">
    <property type="component" value="Unassembled WGS sequence"/>
</dbReference>
<evidence type="ECO:0000313" key="2">
    <source>
        <dbReference type="Proteomes" id="UP000435910"/>
    </source>
</evidence>
<accession>A0A8B5YDH1</accession>
<protein>
    <submittedName>
        <fullName evidence="1">Uncharacterized protein</fullName>
    </submittedName>
</protein>
<evidence type="ECO:0000313" key="1">
    <source>
        <dbReference type="EMBL" id="TWL28813.1"/>
    </source>
</evidence>
<reference evidence="1 2" key="1">
    <citation type="submission" date="2019-06" db="EMBL/GenBank/DDBJ databases">
        <title>Genome sequence analysis of &gt;100 Bacillus licheniformis strains suggests intrinsic resistance to this species.</title>
        <authorList>
            <person name="Wels M."/>
            <person name="Siezen R.J."/>
            <person name="Johansen E."/>
            <person name="Stuer-Lauridsen B."/>
            <person name="Bjerre K."/>
            <person name="Nielsen B.K.K."/>
        </authorList>
    </citation>
    <scope>NUCLEOTIDE SEQUENCE [LARGE SCALE GENOMIC DNA]</scope>
    <source>
        <strain evidence="1 2">BAC-16736</strain>
    </source>
</reference>
<dbReference type="RefSeq" id="WP_016885913.1">
    <property type="nucleotide sequence ID" value="NZ_CP014781.1"/>
</dbReference>
<dbReference type="EMBL" id="NILC01000021">
    <property type="protein sequence ID" value="TWL28813.1"/>
    <property type="molecule type" value="Genomic_DNA"/>
</dbReference>
<name>A0A8B5YDH1_BACLI</name>
<gene>
    <name evidence="1" type="ORF">CHCC16736_3415</name>
</gene>